<keyword evidence="2" id="KW-0378">Hydrolase</keyword>
<dbReference type="Proteomes" id="UP000559010">
    <property type="component" value="Unassembled WGS sequence"/>
</dbReference>
<name>A0A848J617_9BACT</name>
<dbReference type="SUPFAM" id="SSF53474">
    <property type="entry name" value="alpha/beta-Hydrolases"/>
    <property type="match status" value="1"/>
</dbReference>
<dbReference type="PANTHER" id="PTHR22946:SF0">
    <property type="entry name" value="DIENELACTONE HYDROLASE DOMAIN-CONTAINING PROTEIN"/>
    <property type="match status" value="1"/>
</dbReference>
<dbReference type="GO" id="GO:0016787">
    <property type="term" value="F:hydrolase activity"/>
    <property type="evidence" value="ECO:0007669"/>
    <property type="project" value="UniProtKB-KW"/>
</dbReference>
<evidence type="ECO:0000313" key="2">
    <source>
        <dbReference type="EMBL" id="NMM49960.1"/>
    </source>
</evidence>
<evidence type="ECO:0000313" key="3">
    <source>
        <dbReference type="Proteomes" id="UP000559010"/>
    </source>
</evidence>
<accession>A0A848J617</accession>
<dbReference type="EMBL" id="JABBNU010000010">
    <property type="protein sequence ID" value="NMM49960.1"/>
    <property type="molecule type" value="Genomic_DNA"/>
</dbReference>
<keyword evidence="3" id="KW-1185">Reference proteome</keyword>
<organism evidence="2 3">
    <name type="scientific">Marinigracilibium pacificum</name>
    <dbReference type="NCBI Taxonomy" id="2729599"/>
    <lineage>
        <taxon>Bacteria</taxon>
        <taxon>Pseudomonadati</taxon>
        <taxon>Bacteroidota</taxon>
        <taxon>Cytophagia</taxon>
        <taxon>Cytophagales</taxon>
        <taxon>Flammeovirgaceae</taxon>
        <taxon>Marinigracilibium</taxon>
    </lineage>
</organism>
<dbReference type="InterPro" id="IPR029058">
    <property type="entry name" value="AB_hydrolase_fold"/>
</dbReference>
<proteinExistence type="predicted"/>
<reference evidence="2 3" key="1">
    <citation type="submission" date="2020-04" db="EMBL/GenBank/DDBJ databases">
        <title>Flammeovirgaceae bacterium KN852 isolated from deep sea.</title>
        <authorList>
            <person name="Zhang D.-C."/>
        </authorList>
    </citation>
    <scope>NUCLEOTIDE SEQUENCE [LARGE SCALE GENOMIC DNA]</scope>
    <source>
        <strain evidence="2 3">KN852</strain>
    </source>
</reference>
<feature type="domain" description="Dienelactone hydrolase" evidence="1">
    <location>
        <begin position="61"/>
        <end position="282"/>
    </location>
</feature>
<dbReference type="InterPro" id="IPR002925">
    <property type="entry name" value="Dienelactn_hydro"/>
</dbReference>
<comment type="caution">
    <text evidence="2">The sequence shown here is derived from an EMBL/GenBank/DDBJ whole genome shotgun (WGS) entry which is preliminary data.</text>
</comment>
<dbReference type="RefSeq" id="WP_169683586.1">
    <property type="nucleotide sequence ID" value="NZ_JABBNU010000010.1"/>
</dbReference>
<dbReference type="AlphaFoldDB" id="A0A848J617"/>
<dbReference type="Gene3D" id="3.40.50.1820">
    <property type="entry name" value="alpha/beta hydrolase"/>
    <property type="match status" value="1"/>
</dbReference>
<dbReference type="InterPro" id="IPR050261">
    <property type="entry name" value="FrsA_esterase"/>
</dbReference>
<dbReference type="Pfam" id="PF01738">
    <property type="entry name" value="DLH"/>
    <property type="match status" value="1"/>
</dbReference>
<sequence>MKLITHFTGLLCLLVFINACGSKTEEKQEEETSSNEEMVENVSSVVGEEVRYSTDSTEMVGYVAYDESIDGTRPGVIIVHEWWGHNDYVRMRADKLAELGYAAIAVDMYGDGKQAEHPGDAGKFAGMVMSNIDMAKERFEAAMKLLKSHPKVDSTKIAAIGYCFGGSVVLTMANAGEDLDAVAAFHSGVQLPIMPNESLKAKVLVCNGGADPMIPPKSVNNFKSAMDSIGADYKYIEYPGATHAFTNKGADSLGQKFDIPLAYNEEADTKSWEELKNLLNDVFN</sequence>
<dbReference type="PANTHER" id="PTHR22946">
    <property type="entry name" value="DIENELACTONE HYDROLASE DOMAIN-CONTAINING PROTEIN-RELATED"/>
    <property type="match status" value="1"/>
</dbReference>
<protein>
    <submittedName>
        <fullName evidence="2">Dienelactone hydrolase family protein</fullName>
    </submittedName>
</protein>
<gene>
    <name evidence="2" type="ORF">HH304_16255</name>
</gene>
<evidence type="ECO:0000259" key="1">
    <source>
        <dbReference type="Pfam" id="PF01738"/>
    </source>
</evidence>